<organism evidence="2 3">
    <name type="scientific">Viridothelium virens</name>
    <name type="common">Speckled blister lichen</name>
    <name type="synonym">Trypethelium virens</name>
    <dbReference type="NCBI Taxonomy" id="1048519"/>
    <lineage>
        <taxon>Eukaryota</taxon>
        <taxon>Fungi</taxon>
        <taxon>Dikarya</taxon>
        <taxon>Ascomycota</taxon>
        <taxon>Pezizomycotina</taxon>
        <taxon>Dothideomycetes</taxon>
        <taxon>Dothideomycetes incertae sedis</taxon>
        <taxon>Trypetheliales</taxon>
        <taxon>Trypetheliaceae</taxon>
        <taxon>Viridothelium</taxon>
    </lineage>
</organism>
<protein>
    <submittedName>
        <fullName evidence="2">Uncharacterized protein</fullName>
    </submittedName>
</protein>
<reference evidence="2" key="1">
    <citation type="journal article" date="2020" name="Stud. Mycol.">
        <title>101 Dothideomycetes genomes: a test case for predicting lifestyles and emergence of pathogens.</title>
        <authorList>
            <person name="Haridas S."/>
            <person name="Albert R."/>
            <person name="Binder M."/>
            <person name="Bloem J."/>
            <person name="Labutti K."/>
            <person name="Salamov A."/>
            <person name="Andreopoulos B."/>
            <person name="Baker S."/>
            <person name="Barry K."/>
            <person name="Bills G."/>
            <person name="Bluhm B."/>
            <person name="Cannon C."/>
            <person name="Castanera R."/>
            <person name="Culley D."/>
            <person name="Daum C."/>
            <person name="Ezra D."/>
            <person name="Gonzalez J."/>
            <person name="Henrissat B."/>
            <person name="Kuo A."/>
            <person name="Liang C."/>
            <person name="Lipzen A."/>
            <person name="Lutzoni F."/>
            <person name="Magnuson J."/>
            <person name="Mondo S."/>
            <person name="Nolan M."/>
            <person name="Ohm R."/>
            <person name="Pangilinan J."/>
            <person name="Park H.-J."/>
            <person name="Ramirez L."/>
            <person name="Alfaro M."/>
            <person name="Sun H."/>
            <person name="Tritt A."/>
            <person name="Yoshinaga Y."/>
            <person name="Zwiers L.-H."/>
            <person name="Turgeon B."/>
            <person name="Goodwin S."/>
            <person name="Spatafora J."/>
            <person name="Crous P."/>
            <person name="Grigoriev I."/>
        </authorList>
    </citation>
    <scope>NUCLEOTIDE SEQUENCE</scope>
    <source>
        <strain evidence="2">Tuck. ex Michener</strain>
    </source>
</reference>
<keyword evidence="1" id="KW-0472">Membrane</keyword>
<evidence type="ECO:0000313" key="3">
    <source>
        <dbReference type="Proteomes" id="UP000800092"/>
    </source>
</evidence>
<keyword evidence="1" id="KW-1133">Transmembrane helix</keyword>
<dbReference type="EMBL" id="ML991790">
    <property type="protein sequence ID" value="KAF2235560.1"/>
    <property type="molecule type" value="Genomic_DNA"/>
</dbReference>
<evidence type="ECO:0000256" key="1">
    <source>
        <dbReference type="SAM" id="Phobius"/>
    </source>
</evidence>
<dbReference type="Proteomes" id="UP000800092">
    <property type="component" value="Unassembled WGS sequence"/>
</dbReference>
<proteinExistence type="predicted"/>
<keyword evidence="1" id="KW-0812">Transmembrane</keyword>
<accession>A0A6A6HDJ3</accession>
<feature type="transmembrane region" description="Helical" evidence="1">
    <location>
        <begin position="12"/>
        <end position="35"/>
    </location>
</feature>
<keyword evidence="3" id="KW-1185">Reference proteome</keyword>
<dbReference type="AlphaFoldDB" id="A0A6A6HDJ3"/>
<evidence type="ECO:0000313" key="2">
    <source>
        <dbReference type="EMBL" id="KAF2235560.1"/>
    </source>
</evidence>
<sequence length="117" mass="13015">MQLYQSLLTAGKAIHHCLCAIPISLFSSLIFVTFGSSPTSRSFPNSPVPPSPPDLPSMMTGNLAMWGQFFVVLALDFFCFRKGPDSLDACDDERLRQDDWEEAEDYTKKRASSIAFS</sequence>
<name>A0A6A6HDJ3_VIRVR</name>
<feature type="transmembrane region" description="Helical" evidence="1">
    <location>
        <begin position="55"/>
        <end position="78"/>
    </location>
</feature>
<gene>
    <name evidence="2" type="ORF">EV356DRAFT_111800</name>
</gene>